<feature type="compositionally biased region" description="Polar residues" evidence="1">
    <location>
        <begin position="488"/>
        <end position="501"/>
    </location>
</feature>
<keyword evidence="4" id="KW-1185">Reference proteome</keyword>
<feature type="compositionally biased region" description="Low complexity" evidence="1">
    <location>
        <begin position="443"/>
        <end position="457"/>
    </location>
</feature>
<organism evidence="3 4">
    <name type="scientific">Halomonas gemina</name>
    <dbReference type="NCBI Taxonomy" id="2945105"/>
    <lineage>
        <taxon>Bacteria</taxon>
        <taxon>Pseudomonadati</taxon>
        <taxon>Pseudomonadota</taxon>
        <taxon>Gammaproteobacteria</taxon>
        <taxon>Oceanospirillales</taxon>
        <taxon>Halomonadaceae</taxon>
        <taxon>Halomonas</taxon>
    </lineage>
</organism>
<feature type="compositionally biased region" description="Basic and acidic residues" evidence="1">
    <location>
        <begin position="421"/>
        <end position="442"/>
    </location>
</feature>
<gene>
    <name evidence="3" type="ORF">M8009_12885</name>
</gene>
<dbReference type="EMBL" id="JAMJPK010000005">
    <property type="protein sequence ID" value="MCL7941181.1"/>
    <property type="molecule type" value="Genomic_DNA"/>
</dbReference>
<dbReference type="InterPro" id="IPR011604">
    <property type="entry name" value="PDDEXK-like_dom_sf"/>
</dbReference>
<proteinExistence type="predicted"/>
<feature type="domain" description="YqaJ viral recombinase" evidence="2">
    <location>
        <begin position="12"/>
        <end position="147"/>
    </location>
</feature>
<evidence type="ECO:0000313" key="4">
    <source>
        <dbReference type="Proteomes" id="UP001165369"/>
    </source>
</evidence>
<dbReference type="InterPro" id="IPR011335">
    <property type="entry name" value="Restrct_endonuc-II-like"/>
</dbReference>
<dbReference type="InterPro" id="IPR058007">
    <property type="entry name" value="Gp5.9"/>
</dbReference>
<dbReference type="Pfam" id="PF25708">
    <property type="entry name" value="Phage_T7_Gp5_9"/>
    <property type="match status" value="1"/>
</dbReference>
<evidence type="ECO:0000313" key="3">
    <source>
        <dbReference type="EMBL" id="MCL7941181.1"/>
    </source>
</evidence>
<evidence type="ECO:0000259" key="2">
    <source>
        <dbReference type="Pfam" id="PF09588"/>
    </source>
</evidence>
<dbReference type="SUPFAM" id="SSF52980">
    <property type="entry name" value="Restriction endonuclease-like"/>
    <property type="match status" value="1"/>
</dbReference>
<feature type="region of interest" description="Disordered" evidence="1">
    <location>
        <begin position="421"/>
        <end position="507"/>
    </location>
</feature>
<dbReference type="InterPro" id="IPR019080">
    <property type="entry name" value="YqaJ_viral_recombinase"/>
</dbReference>
<accession>A0ABT0T3V0</accession>
<reference evidence="3" key="1">
    <citation type="submission" date="2022-05" db="EMBL/GenBank/DDBJ databases">
        <title>Halomonas geminus sp. nov. and Halomonas llamarensis sp. nov. isolated from high-altitude salars of the Atacama Desert.</title>
        <authorList>
            <person name="Hintersatz C."/>
            <person name="Rojas L.A."/>
            <person name="Wei T.-S."/>
            <person name="Kutschke S."/>
            <person name="Lehmann F."/>
            <person name="Jain R."/>
            <person name="Pollmann K."/>
        </authorList>
    </citation>
    <scope>NUCLEOTIDE SEQUENCE</scope>
    <source>
        <strain evidence="3">ATCH28</strain>
    </source>
</reference>
<dbReference type="Proteomes" id="UP001165369">
    <property type="component" value="Unassembled WGS sequence"/>
</dbReference>
<sequence>MKIVNVQQGSQEWHDLRANHDTASEASIMMACSKNVKRNDLLHMKATGSEREFSDWFQRNVLDKGHEVEAKARPMAEEIVGEELFPVTGISEEHSNLLASMDGITMLEDVGWECKQWNAVKADTVRGGAIPDEDYWQVVQQLVVSGADKWLYMVTDGTDENTVYIWVSLDDFHASQLITGWDQFRQDLASYQPTEQKVAPAGEAPDNLPALRIELDGAVTASNLPDFKARALAMIKGIKTKLVSDKEFADAESTVKFLEKGEKQLKASKQAALEQTASIAEVFATIDELTETMRGKRLHLNKLVKAEKENRRLDIQRQADANFRSWLANEVLSPVAITSTLDVAGAMKGKKTIATLQAAADDEVARAKIEAQQEAKRLTDNQALLEQHQGDHAFLFSDWRELIQKDADFIKLQVENRIAHHKQEEQKKLEAERERIRQEEAVKAQAAQEAEATSHAAPSQDPAHVGVDPGAGDDQTVEHTTRGPIDTSRISQAAGNFQRGSQVAKPETVTISRKEYEALVADQAKLYALLDAGVEKWSGYRNALASLEAA</sequence>
<name>A0ABT0T3V0_9GAMM</name>
<evidence type="ECO:0000256" key="1">
    <source>
        <dbReference type="SAM" id="MobiDB-lite"/>
    </source>
</evidence>
<dbReference type="Gene3D" id="3.90.320.10">
    <property type="match status" value="1"/>
</dbReference>
<comment type="caution">
    <text evidence="3">The sequence shown here is derived from an EMBL/GenBank/DDBJ whole genome shotgun (WGS) entry which is preliminary data.</text>
</comment>
<dbReference type="Pfam" id="PF09588">
    <property type="entry name" value="YqaJ"/>
    <property type="match status" value="1"/>
</dbReference>
<protein>
    <submittedName>
        <fullName evidence="3">YqaJ viral recombinase family protein</fullName>
    </submittedName>
</protein>
<dbReference type="RefSeq" id="WP_250061737.1">
    <property type="nucleotide sequence ID" value="NZ_JAMJPK010000005.1"/>
</dbReference>